<organism evidence="2 3">
    <name type="scientific">Hymenochirus boettgeri</name>
    <name type="common">Congo dwarf clawed frog</name>
    <dbReference type="NCBI Taxonomy" id="247094"/>
    <lineage>
        <taxon>Eukaryota</taxon>
        <taxon>Metazoa</taxon>
        <taxon>Chordata</taxon>
        <taxon>Craniata</taxon>
        <taxon>Vertebrata</taxon>
        <taxon>Euteleostomi</taxon>
        <taxon>Amphibia</taxon>
        <taxon>Batrachia</taxon>
        <taxon>Anura</taxon>
        <taxon>Pipoidea</taxon>
        <taxon>Pipidae</taxon>
        <taxon>Pipinae</taxon>
        <taxon>Hymenochirus</taxon>
    </lineage>
</organism>
<protein>
    <submittedName>
        <fullName evidence="2">Uncharacterized protein</fullName>
    </submittedName>
</protein>
<evidence type="ECO:0000256" key="1">
    <source>
        <dbReference type="SAM" id="Phobius"/>
    </source>
</evidence>
<feature type="transmembrane region" description="Helical" evidence="1">
    <location>
        <begin position="52"/>
        <end position="69"/>
    </location>
</feature>
<dbReference type="AlphaFoldDB" id="A0A8T2IAT7"/>
<dbReference type="EMBL" id="JAACNH010014024">
    <property type="protein sequence ID" value="KAG8429072.1"/>
    <property type="molecule type" value="Genomic_DNA"/>
</dbReference>
<proteinExistence type="predicted"/>
<gene>
    <name evidence="2" type="ORF">GDO86_018358</name>
</gene>
<sequence>MQRPCAHMLLSRTHENYQGLFYCHFKTNHFIDSTKSGSGKGKSTVLRLWQDYNVLRAVVTTAGVVIGFLGLNDNALLQMFLALSLLAFVHCT</sequence>
<evidence type="ECO:0000313" key="3">
    <source>
        <dbReference type="Proteomes" id="UP000812440"/>
    </source>
</evidence>
<name>A0A8T2IAT7_9PIPI</name>
<keyword evidence="1" id="KW-1133">Transmembrane helix</keyword>
<accession>A0A8T2IAT7</accession>
<evidence type="ECO:0000313" key="2">
    <source>
        <dbReference type="EMBL" id="KAG8429072.1"/>
    </source>
</evidence>
<reference evidence="2" key="1">
    <citation type="thesis" date="2020" institute="ProQuest LLC" country="789 East Eisenhower Parkway, Ann Arbor, MI, USA">
        <title>Comparative Genomics and Chromosome Evolution.</title>
        <authorList>
            <person name="Mudd A.B."/>
        </authorList>
    </citation>
    <scope>NUCLEOTIDE SEQUENCE</scope>
    <source>
        <strain evidence="2">Female2</strain>
        <tissue evidence="2">Blood</tissue>
    </source>
</reference>
<keyword evidence="3" id="KW-1185">Reference proteome</keyword>
<keyword evidence="1" id="KW-0472">Membrane</keyword>
<dbReference type="Proteomes" id="UP000812440">
    <property type="component" value="Unassembled WGS sequence"/>
</dbReference>
<comment type="caution">
    <text evidence="2">The sequence shown here is derived from an EMBL/GenBank/DDBJ whole genome shotgun (WGS) entry which is preliminary data.</text>
</comment>
<keyword evidence="1" id="KW-0812">Transmembrane</keyword>